<evidence type="ECO:0000313" key="2">
    <source>
        <dbReference type="EMBL" id="MVO77999.1"/>
    </source>
</evidence>
<evidence type="ECO:0000313" key="3">
    <source>
        <dbReference type="Proteomes" id="UP000441389"/>
    </source>
</evidence>
<dbReference type="InterPro" id="IPR000182">
    <property type="entry name" value="GNAT_dom"/>
</dbReference>
<dbReference type="PANTHER" id="PTHR43415">
    <property type="entry name" value="SPERMIDINE N(1)-ACETYLTRANSFERASE"/>
    <property type="match status" value="1"/>
</dbReference>
<organism evidence="2 3">
    <name type="scientific">Sphingomonas horti</name>
    <dbReference type="NCBI Taxonomy" id="2682842"/>
    <lineage>
        <taxon>Bacteria</taxon>
        <taxon>Pseudomonadati</taxon>
        <taxon>Pseudomonadota</taxon>
        <taxon>Alphaproteobacteria</taxon>
        <taxon>Sphingomonadales</taxon>
        <taxon>Sphingomonadaceae</taxon>
        <taxon>Sphingomonas</taxon>
    </lineage>
</organism>
<dbReference type="Pfam" id="PF13302">
    <property type="entry name" value="Acetyltransf_3"/>
    <property type="match status" value="1"/>
</dbReference>
<reference evidence="2 3" key="1">
    <citation type="submission" date="2019-12" db="EMBL/GenBank/DDBJ databases">
        <authorList>
            <person name="Huq M.A."/>
        </authorList>
    </citation>
    <scope>NUCLEOTIDE SEQUENCE [LARGE SCALE GENOMIC DNA]</scope>
    <source>
        <strain evidence="2 3">MAH-20</strain>
    </source>
</reference>
<comment type="caution">
    <text evidence="2">The sequence shown here is derived from an EMBL/GenBank/DDBJ whole genome shotgun (WGS) entry which is preliminary data.</text>
</comment>
<proteinExistence type="predicted"/>
<dbReference type="GO" id="GO:0016747">
    <property type="term" value="F:acyltransferase activity, transferring groups other than amino-acyl groups"/>
    <property type="evidence" value="ECO:0007669"/>
    <property type="project" value="InterPro"/>
</dbReference>
<keyword evidence="3" id="KW-1185">Reference proteome</keyword>
<dbReference type="AlphaFoldDB" id="A0A6I4J0D4"/>
<protein>
    <submittedName>
        <fullName evidence="2">GNAT family N-acetyltransferase</fullName>
    </submittedName>
</protein>
<dbReference type="PANTHER" id="PTHR43415:SF3">
    <property type="entry name" value="GNAT-FAMILY ACETYLTRANSFERASE"/>
    <property type="match status" value="1"/>
</dbReference>
<gene>
    <name evidence="2" type="ORF">GON01_08640</name>
</gene>
<sequence length="171" mass="19387">MNTLRGQKVILQRFTLDDVTDTYIGWLNDPDVVRYSNQRFRRHDYDTCLSYLRSFDDGPNLFVSVRTFGGEPIGTMTVYRSLPHGTADVGILIGKKCFWGGGFGQDAWNLMLGWLLGQPAIRKVTAGTLACNRGMVRVMERSGMELEGVRRRQELVDGEPVDLMLYGKFAR</sequence>
<dbReference type="Proteomes" id="UP000441389">
    <property type="component" value="Unassembled WGS sequence"/>
</dbReference>
<dbReference type="EMBL" id="WQMS01000009">
    <property type="protein sequence ID" value="MVO77999.1"/>
    <property type="molecule type" value="Genomic_DNA"/>
</dbReference>
<feature type="domain" description="N-acetyltransferase" evidence="1">
    <location>
        <begin position="9"/>
        <end position="145"/>
    </location>
</feature>
<name>A0A6I4J0D4_9SPHN</name>
<accession>A0A6I4J0D4</accession>
<dbReference type="SUPFAM" id="SSF55729">
    <property type="entry name" value="Acyl-CoA N-acyltransferases (Nat)"/>
    <property type="match status" value="1"/>
</dbReference>
<evidence type="ECO:0000259" key="1">
    <source>
        <dbReference type="Pfam" id="PF13302"/>
    </source>
</evidence>
<dbReference type="InterPro" id="IPR016181">
    <property type="entry name" value="Acyl_CoA_acyltransferase"/>
</dbReference>
<dbReference type="RefSeq" id="WP_157026968.1">
    <property type="nucleotide sequence ID" value="NZ_WQMS01000009.1"/>
</dbReference>
<keyword evidence="2" id="KW-0808">Transferase</keyword>
<dbReference type="Gene3D" id="3.40.630.30">
    <property type="match status" value="1"/>
</dbReference>